<dbReference type="CDD" id="cd04301">
    <property type="entry name" value="NAT_SF"/>
    <property type="match status" value="1"/>
</dbReference>
<dbReference type="EMBL" id="VATY01000002">
    <property type="protein sequence ID" value="TMM57000.1"/>
    <property type="molecule type" value="Genomic_DNA"/>
</dbReference>
<evidence type="ECO:0000256" key="1">
    <source>
        <dbReference type="ARBA" id="ARBA00022679"/>
    </source>
</evidence>
<accession>A0A5S3PQH6</accession>
<comment type="caution">
    <text evidence="4">The sequence shown here is derived from an EMBL/GenBank/DDBJ whole genome shotgun (WGS) entry which is preliminary data.</text>
</comment>
<evidence type="ECO:0000313" key="4">
    <source>
        <dbReference type="EMBL" id="TMM57000.1"/>
    </source>
</evidence>
<dbReference type="PANTHER" id="PTHR43877:SF2">
    <property type="entry name" value="AMINOALKYLPHOSPHONATE N-ACETYLTRANSFERASE-RELATED"/>
    <property type="match status" value="1"/>
</dbReference>
<dbReference type="GO" id="GO:0016747">
    <property type="term" value="F:acyltransferase activity, transferring groups other than amino-acyl groups"/>
    <property type="evidence" value="ECO:0007669"/>
    <property type="project" value="InterPro"/>
</dbReference>
<dbReference type="Proteomes" id="UP000310314">
    <property type="component" value="Unassembled WGS sequence"/>
</dbReference>
<dbReference type="SUPFAM" id="SSF55729">
    <property type="entry name" value="Acyl-CoA N-acyltransferases (Nat)"/>
    <property type="match status" value="1"/>
</dbReference>
<evidence type="ECO:0000313" key="5">
    <source>
        <dbReference type="Proteomes" id="UP000310314"/>
    </source>
</evidence>
<dbReference type="OrthoDB" id="1431064at2"/>
<evidence type="ECO:0000259" key="3">
    <source>
        <dbReference type="PROSITE" id="PS51186"/>
    </source>
</evidence>
<gene>
    <name evidence="4" type="ORF">FEE95_10940</name>
</gene>
<reference evidence="4 5" key="1">
    <citation type="submission" date="2019-05" db="EMBL/GenBank/DDBJ databases">
        <authorList>
            <person name="Zhang J.-Y."/>
            <person name="Feg X."/>
            <person name="Du Z.-J."/>
        </authorList>
    </citation>
    <scope>NUCLEOTIDE SEQUENCE [LARGE SCALE GENOMIC DNA]</scope>
    <source>
        <strain evidence="4 5">RZ26</strain>
    </source>
</reference>
<keyword evidence="5" id="KW-1185">Reference proteome</keyword>
<organism evidence="4 5">
    <name type="scientific">Maribacter algarum</name>
    <name type="common">ex Zhang et al. 2020</name>
    <dbReference type="NCBI Taxonomy" id="2578118"/>
    <lineage>
        <taxon>Bacteria</taxon>
        <taxon>Pseudomonadati</taxon>
        <taxon>Bacteroidota</taxon>
        <taxon>Flavobacteriia</taxon>
        <taxon>Flavobacteriales</taxon>
        <taxon>Flavobacteriaceae</taxon>
        <taxon>Maribacter</taxon>
    </lineage>
</organism>
<dbReference type="PROSITE" id="PS51186">
    <property type="entry name" value="GNAT"/>
    <property type="match status" value="1"/>
</dbReference>
<dbReference type="InterPro" id="IPR016181">
    <property type="entry name" value="Acyl_CoA_acyltransferase"/>
</dbReference>
<keyword evidence="2" id="KW-0012">Acyltransferase</keyword>
<name>A0A5S3PQH6_9FLAO</name>
<dbReference type="RefSeq" id="WP_138657984.1">
    <property type="nucleotide sequence ID" value="NZ_VATY01000002.1"/>
</dbReference>
<evidence type="ECO:0000256" key="2">
    <source>
        <dbReference type="ARBA" id="ARBA00023315"/>
    </source>
</evidence>
<keyword evidence="1 4" id="KW-0808">Transferase</keyword>
<dbReference type="InterPro" id="IPR050832">
    <property type="entry name" value="Bact_Acetyltransf"/>
</dbReference>
<proteinExistence type="predicted"/>
<dbReference type="InterPro" id="IPR000182">
    <property type="entry name" value="GNAT_dom"/>
</dbReference>
<protein>
    <submittedName>
        <fullName evidence="4">GNAT family N-acetyltransferase</fullName>
    </submittedName>
</protein>
<dbReference type="Gene3D" id="3.40.630.30">
    <property type="match status" value="1"/>
</dbReference>
<dbReference type="Pfam" id="PF13508">
    <property type="entry name" value="Acetyltransf_7"/>
    <property type="match status" value="1"/>
</dbReference>
<dbReference type="PANTHER" id="PTHR43877">
    <property type="entry name" value="AMINOALKYLPHOSPHONATE N-ACETYLTRANSFERASE-RELATED-RELATED"/>
    <property type="match status" value="1"/>
</dbReference>
<dbReference type="AlphaFoldDB" id="A0A5S3PQH6"/>
<feature type="domain" description="N-acetyltransferase" evidence="3">
    <location>
        <begin position="3"/>
        <end position="154"/>
    </location>
</feature>
<sequence length="155" mass="17847">MSLKIFPFESKYAGHFKDLNIAWLEKYFYVEPKDEVLLSDCENSILGVGGYIFMAEYENAIVGCFSLIPYKNNHFELGKMAVDTNYQGLRIGQQLLSFAIDFAKKNKWEAITLYSSTKLPTALHIYRKYGFKDVELEKDLPYARSDVKMELNLAG</sequence>